<dbReference type="Proteomes" id="UP000092420">
    <property type="component" value="Unassembled WGS sequence"/>
</dbReference>
<dbReference type="InterPro" id="IPR002931">
    <property type="entry name" value="Transglutaminase-like"/>
</dbReference>
<organism evidence="3 5">
    <name type="scientific">Candidatus Methanofastidiosum methylothiophilum</name>
    <dbReference type="NCBI Taxonomy" id="1705564"/>
    <lineage>
        <taxon>Archaea</taxon>
        <taxon>Methanobacteriati</taxon>
        <taxon>Methanobacteriota</taxon>
        <taxon>Stenosarchaea group</taxon>
        <taxon>Candidatus Methanofastidiosia</taxon>
        <taxon>Candidatus Methanofastidiosales</taxon>
        <taxon>Candidatus Methanofastidiosaceae</taxon>
        <taxon>Candidatus Methanofastidiosum</taxon>
    </lineage>
</organism>
<name>A0A150JEU9_9EURY</name>
<evidence type="ECO:0000313" key="4">
    <source>
        <dbReference type="EMBL" id="KYC56792.1"/>
    </source>
</evidence>
<accession>A0A150JDP9</accession>
<dbReference type="Pfam" id="PF01841">
    <property type="entry name" value="Transglut_core"/>
    <property type="match status" value="1"/>
</dbReference>
<dbReference type="AlphaFoldDB" id="A0A150JEU9"/>
<comment type="caution">
    <text evidence="3">The sequence shown here is derived from an EMBL/GenBank/DDBJ whole genome shotgun (WGS) entry which is preliminary data.</text>
</comment>
<evidence type="ECO:0000259" key="2">
    <source>
        <dbReference type="SMART" id="SM00460"/>
    </source>
</evidence>
<dbReference type="Gene3D" id="3.10.620.30">
    <property type="match status" value="1"/>
</dbReference>
<dbReference type="EMBL" id="LNJB01000001">
    <property type="protein sequence ID" value="KYC55372.1"/>
    <property type="molecule type" value="Genomic_DNA"/>
</dbReference>
<dbReference type="InterPro" id="IPR010319">
    <property type="entry name" value="Transglutaminase-like_Cys_pept"/>
</dbReference>
<proteinExistence type="predicted"/>
<dbReference type="PATRIC" id="fig|1706435.3.peg.1266"/>
<accession>A0A150JEU9</accession>
<evidence type="ECO:0000313" key="3">
    <source>
        <dbReference type="EMBL" id="KYC55372.1"/>
    </source>
</evidence>
<keyword evidence="1" id="KW-0175">Coiled coil</keyword>
<dbReference type="SUPFAM" id="SSF54001">
    <property type="entry name" value="Cysteine proteinases"/>
    <property type="match status" value="1"/>
</dbReference>
<dbReference type="EMBL" id="LNJE01000016">
    <property type="protein sequence ID" value="KYC56792.1"/>
    <property type="molecule type" value="Genomic_DNA"/>
</dbReference>
<dbReference type="PATRIC" id="fig|1706433.3.peg.21"/>
<protein>
    <submittedName>
        <fullName evidence="3">Transglutaminase-like superfamily protein</fullName>
    </submittedName>
</protein>
<dbReference type="SMART" id="SM00460">
    <property type="entry name" value="TGc"/>
    <property type="match status" value="1"/>
</dbReference>
<evidence type="ECO:0000313" key="5">
    <source>
        <dbReference type="Proteomes" id="UP000092420"/>
    </source>
</evidence>
<evidence type="ECO:0000256" key="1">
    <source>
        <dbReference type="SAM" id="Coils"/>
    </source>
</evidence>
<dbReference type="InterPro" id="IPR038765">
    <property type="entry name" value="Papain-like_cys_pep_sf"/>
</dbReference>
<dbReference type="PANTHER" id="PTHR39327:SF1">
    <property type="entry name" value="BLR5470 PROTEIN"/>
    <property type="match status" value="1"/>
</dbReference>
<dbReference type="PANTHER" id="PTHR39327">
    <property type="match status" value="1"/>
</dbReference>
<feature type="domain" description="Transglutaminase-like" evidence="2">
    <location>
        <begin position="161"/>
        <end position="221"/>
    </location>
</feature>
<gene>
    <name evidence="3" type="ORF">AN188_00021</name>
    <name evidence="4" type="ORF">APG09_01272</name>
</gene>
<sequence length="253" mass="29669">MRTKSFKILIIALMVITSSLFSGYVIKRYQYNSTLLQEKKLKDALFQHTKEQANLENELRSIDSLIAEEDQNILDIEAKIFLRTQNINRLEEQITIYEKLKKNDVTVFVTPNNETVKSLVNKINTNDPLVIYRFVKDEIKYLEDYVTHDFRFEYWQFPEETLKLKTGDCEDQAILLCTLLRANGYSPEDVKVVFGLTSSNAGHAWVELLYQDDWIVFDPTSDTNTYIEKTKYYSLINAKYKGSFNDIYSELIE</sequence>
<accession>A0A150JHT3</accession>
<reference evidence="3 5" key="1">
    <citation type="journal article" date="2016" name="ISME J.">
        <title>Chasing the elusive Euryarchaeota class WSA2: genomes reveal a uniquely fastidious methyl-reducing methanogen.</title>
        <authorList>
            <person name="Nobu M.K."/>
            <person name="Narihiro T."/>
            <person name="Kuroda K."/>
            <person name="Mei R."/>
            <person name="Liu W.T."/>
        </authorList>
    </citation>
    <scope>NUCLEOTIDE SEQUENCE [LARGE SCALE GENOMIC DNA]</scope>
    <source>
        <strain evidence="3">ADurb1013_Bin02101</strain>
        <strain evidence="4">ADurb1213_Bin02801</strain>
    </source>
</reference>
<feature type="coiled-coil region" evidence="1">
    <location>
        <begin position="38"/>
        <end position="72"/>
    </location>
</feature>